<sequence length="229" mass="25047">MSETPALELRRVVRRFEQAGRPLEVLRGVDLIVQPGELVALVGPSGAGKSTLLQIAGLLERPTSGDVLIGGHSCGTMGDDARTGMRRHSIGFVYQFHHLLPEFSALENVVLPQLIAGLNRKEAEERAHELLAMVGLAEREDHRPARLSGGEQQRVAIVRAMANVPKLLLADEPTGNLDPHTAEDVFGHLTRICRAVRLGALIATHNLELAARMDRVLEMRDGLVVEYSR</sequence>
<evidence type="ECO:0000259" key="6">
    <source>
        <dbReference type="PROSITE" id="PS50893"/>
    </source>
</evidence>
<keyword evidence="2" id="KW-1003">Cell membrane</keyword>
<evidence type="ECO:0000256" key="3">
    <source>
        <dbReference type="ARBA" id="ARBA00022741"/>
    </source>
</evidence>
<dbReference type="InterPro" id="IPR017871">
    <property type="entry name" value="ABC_transporter-like_CS"/>
</dbReference>
<keyword evidence="1" id="KW-0813">Transport</keyword>
<dbReference type="GO" id="GO:0005524">
    <property type="term" value="F:ATP binding"/>
    <property type="evidence" value="ECO:0007669"/>
    <property type="project" value="UniProtKB-KW"/>
</dbReference>
<keyword evidence="2" id="KW-0472">Membrane</keyword>
<evidence type="ECO:0000256" key="2">
    <source>
        <dbReference type="ARBA" id="ARBA00022519"/>
    </source>
</evidence>
<keyword evidence="7" id="KW-0449">Lipoprotein</keyword>
<dbReference type="GO" id="GO:0044874">
    <property type="term" value="P:lipoprotein localization to outer membrane"/>
    <property type="evidence" value="ECO:0007669"/>
    <property type="project" value="TreeGrafter"/>
</dbReference>
<proteinExistence type="inferred from homology"/>
<accession>A0A420WPI0</accession>
<dbReference type="CDD" id="cd03255">
    <property type="entry name" value="ABC_MJ0796_LolCDE_FtsE"/>
    <property type="match status" value="1"/>
</dbReference>
<dbReference type="PANTHER" id="PTHR24220:SF689">
    <property type="entry name" value="LIPOPROTEIN-RELEASING SYSTEM ATP-BINDING PROTEIN LOLD"/>
    <property type="match status" value="1"/>
</dbReference>
<dbReference type="RefSeq" id="WP_121217626.1">
    <property type="nucleotide sequence ID" value="NZ_RBIG01000001.1"/>
</dbReference>
<dbReference type="InterPro" id="IPR015854">
    <property type="entry name" value="ABC_transpr_LolD-like"/>
</dbReference>
<reference evidence="7 8" key="1">
    <citation type="submission" date="2018-10" db="EMBL/GenBank/DDBJ databases">
        <title>Comparative analysis of microorganisms from saline springs in Andes Mountain Range, Colombia.</title>
        <authorList>
            <person name="Rubin E."/>
        </authorList>
    </citation>
    <scope>NUCLEOTIDE SEQUENCE [LARGE SCALE GENOMIC DNA]</scope>
    <source>
        <strain evidence="7 8">USBA 36</strain>
    </source>
</reference>
<keyword evidence="3" id="KW-0547">Nucleotide-binding</keyword>
<keyword evidence="4 7" id="KW-0067">ATP-binding</keyword>
<protein>
    <submittedName>
        <fullName evidence="7">Lipoprotein-releasing system ATP-binding protein</fullName>
    </submittedName>
</protein>
<evidence type="ECO:0000256" key="4">
    <source>
        <dbReference type="ARBA" id="ARBA00022840"/>
    </source>
</evidence>
<dbReference type="PROSITE" id="PS00211">
    <property type="entry name" value="ABC_TRANSPORTER_1"/>
    <property type="match status" value="1"/>
</dbReference>
<dbReference type="PROSITE" id="PS50893">
    <property type="entry name" value="ABC_TRANSPORTER_2"/>
    <property type="match status" value="1"/>
</dbReference>
<dbReference type="OrthoDB" id="9802264at2"/>
<dbReference type="Proteomes" id="UP000277424">
    <property type="component" value="Unassembled WGS sequence"/>
</dbReference>
<dbReference type="SMART" id="SM00382">
    <property type="entry name" value="AAA"/>
    <property type="match status" value="1"/>
</dbReference>
<dbReference type="PANTHER" id="PTHR24220">
    <property type="entry name" value="IMPORT ATP-BINDING PROTEIN"/>
    <property type="match status" value="1"/>
</dbReference>
<evidence type="ECO:0000313" key="7">
    <source>
        <dbReference type="EMBL" id="RKQ72951.1"/>
    </source>
</evidence>
<evidence type="ECO:0000313" key="8">
    <source>
        <dbReference type="Proteomes" id="UP000277424"/>
    </source>
</evidence>
<evidence type="ECO:0000256" key="5">
    <source>
        <dbReference type="ARBA" id="ARBA00038388"/>
    </source>
</evidence>
<dbReference type="FunFam" id="3.40.50.300:FF:000032">
    <property type="entry name" value="Export ABC transporter ATP-binding protein"/>
    <property type="match status" value="1"/>
</dbReference>
<comment type="similarity">
    <text evidence="5">Belongs to the ABC transporter superfamily. Macrolide exporter (TC 3.A.1.122) family.</text>
</comment>
<dbReference type="SUPFAM" id="SSF52540">
    <property type="entry name" value="P-loop containing nucleoside triphosphate hydrolases"/>
    <property type="match status" value="1"/>
</dbReference>
<dbReference type="InterPro" id="IPR017911">
    <property type="entry name" value="MacB-like_ATP-bd"/>
</dbReference>
<feature type="domain" description="ABC transporter" evidence="6">
    <location>
        <begin position="7"/>
        <end position="229"/>
    </location>
</feature>
<dbReference type="Pfam" id="PF00005">
    <property type="entry name" value="ABC_tran"/>
    <property type="match status" value="1"/>
</dbReference>
<dbReference type="GO" id="GO:0016887">
    <property type="term" value="F:ATP hydrolysis activity"/>
    <property type="evidence" value="ECO:0007669"/>
    <property type="project" value="InterPro"/>
</dbReference>
<name>A0A420WPI0_9PROT</name>
<dbReference type="GO" id="GO:0022857">
    <property type="term" value="F:transmembrane transporter activity"/>
    <property type="evidence" value="ECO:0007669"/>
    <property type="project" value="UniProtKB-ARBA"/>
</dbReference>
<keyword evidence="2" id="KW-0997">Cell inner membrane</keyword>
<dbReference type="EMBL" id="RBIG01000001">
    <property type="protein sequence ID" value="RKQ72951.1"/>
    <property type="molecule type" value="Genomic_DNA"/>
</dbReference>
<dbReference type="InterPro" id="IPR027417">
    <property type="entry name" value="P-loop_NTPase"/>
</dbReference>
<dbReference type="GO" id="GO:0098796">
    <property type="term" value="C:membrane protein complex"/>
    <property type="evidence" value="ECO:0007669"/>
    <property type="project" value="UniProtKB-ARBA"/>
</dbReference>
<dbReference type="InterPro" id="IPR003439">
    <property type="entry name" value="ABC_transporter-like_ATP-bd"/>
</dbReference>
<dbReference type="Gene3D" id="3.40.50.300">
    <property type="entry name" value="P-loop containing nucleotide triphosphate hydrolases"/>
    <property type="match status" value="1"/>
</dbReference>
<dbReference type="GO" id="GO:0005886">
    <property type="term" value="C:plasma membrane"/>
    <property type="evidence" value="ECO:0007669"/>
    <property type="project" value="TreeGrafter"/>
</dbReference>
<dbReference type="GO" id="GO:0089705">
    <property type="term" value="P:protein localization to outer membrane"/>
    <property type="evidence" value="ECO:0007669"/>
    <property type="project" value="TreeGrafter"/>
</dbReference>
<organism evidence="7 8">
    <name type="scientific">Oceanibaculum indicum</name>
    <dbReference type="NCBI Taxonomy" id="526216"/>
    <lineage>
        <taxon>Bacteria</taxon>
        <taxon>Pseudomonadati</taxon>
        <taxon>Pseudomonadota</taxon>
        <taxon>Alphaproteobacteria</taxon>
        <taxon>Rhodospirillales</taxon>
        <taxon>Oceanibaculaceae</taxon>
        <taxon>Oceanibaculum</taxon>
    </lineage>
</organism>
<evidence type="ECO:0000256" key="1">
    <source>
        <dbReference type="ARBA" id="ARBA00022448"/>
    </source>
</evidence>
<gene>
    <name evidence="7" type="ORF">BCL74_0721</name>
</gene>
<dbReference type="AlphaFoldDB" id="A0A420WPI0"/>
<dbReference type="InterPro" id="IPR003593">
    <property type="entry name" value="AAA+_ATPase"/>
</dbReference>
<comment type="caution">
    <text evidence="7">The sequence shown here is derived from an EMBL/GenBank/DDBJ whole genome shotgun (WGS) entry which is preliminary data.</text>
</comment>